<dbReference type="NCBIfam" id="TIGR00095">
    <property type="entry name" value="16S rRNA (guanine(966)-N(2))-methyltransferase RsmD"/>
    <property type="match status" value="1"/>
</dbReference>
<dbReference type="OrthoDB" id="9803017at2"/>
<keyword evidence="5" id="KW-1185">Reference proteome</keyword>
<organism evidence="4 5">
    <name type="scientific">Anaerosporomusa subterranea</name>
    <dbReference type="NCBI Taxonomy" id="1794912"/>
    <lineage>
        <taxon>Bacteria</taxon>
        <taxon>Bacillati</taxon>
        <taxon>Bacillota</taxon>
        <taxon>Negativicutes</taxon>
        <taxon>Acetonemataceae</taxon>
        <taxon>Anaerosporomusa</taxon>
    </lineage>
</organism>
<dbReference type="EMBL" id="LSGP01000013">
    <property type="protein sequence ID" value="KYZ77349.1"/>
    <property type="molecule type" value="Genomic_DNA"/>
</dbReference>
<dbReference type="PROSITE" id="PS00092">
    <property type="entry name" value="N6_MTASE"/>
    <property type="match status" value="1"/>
</dbReference>
<evidence type="ECO:0000256" key="1">
    <source>
        <dbReference type="ARBA" id="ARBA00022603"/>
    </source>
</evidence>
<dbReference type="PIRSF" id="PIRSF004553">
    <property type="entry name" value="CHP00095"/>
    <property type="match status" value="1"/>
</dbReference>
<dbReference type="RefSeq" id="WP_066239523.1">
    <property type="nucleotide sequence ID" value="NZ_LSGP01000013.1"/>
</dbReference>
<name>A0A154BTU1_ANASB</name>
<reference evidence="4 5" key="1">
    <citation type="submission" date="2016-02" db="EMBL/GenBank/DDBJ databases">
        <title>Anaerosporomusa subterraneum gen. nov., sp. nov., a spore-forming obligate anaerobe isolated from saprolite.</title>
        <authorList>
            <person name="Choi J.K."/>
            <person name="Shah M."/>
            <person name="Yee N."/>
        </authorList>
    </citation>
    <scope>NUCLEOTIDE SEQUENCE [LARGE SCALE GENOMIC DNA]</scope>
    <source>
        <strain evidence="4 5">RU4</strain>
    </source>
</reference>
<evidence type="ECO:0000313" key="5">
    <source>
        <dbReference type="Proteomes" id="UP000076268"/>
    </source>
</evidence>
<protein>
    <submittedName>
        <fullName evidence="4">16S rRNA (Guanine(966)-N(2))-methyltransferase RsmD</fullName>
    </submittedName>
</protein>
<keyword evidence="2 4" id="KW-0808">Transferase</keyword>
<dbReference type="InterPro" id="IPR002052">
    <property type="entry name" value="DNA_methylase_N6_adenine_CS"/>
</dbReference>
<dbReference type="Pfam" id="PF03602">
    <property type="entry name" value="Cons_hypoth95"/>
    <property type="match status" value="1"/>
</dbReference>
<comment type="caution">
    <text evidence="4">The sequence shown here is derived from an EMBL/GenBank/DDBJ whole genome shotgun (WGS) entry which is preliminary data.</text>
</comment>
<dbReference type="InterPro" id="IPR004398">
    <property type="entry name" value="RNA_MeTrfase_RsmD"/>
</dbReference>
<dbReference type="GO" id="GO:0003676">
    <property type="term" value="F:nucleic acid binding"/>
    <property type="evidence" value="ECO:0007669"/>
    <property type="project" value="InterPro"/>
</dbReference>
<keyword evidence="1 4" id="KW-0489">Methyltransferase</keyword>
<sequence length="181" mass="20042">MRIITGSAKGTKLKTPRGMAVRPTGDRVKESLFNILGSRVPDARVLDLFAGTGNLGLEALSRGANHATFVEQSMVSIALIRENATLTKLQDRITIIKANVLSAIDRLGGQFDLIFCDPPYNQDLVSQVLMRIDTAAILADRGIFIVEHSQHERVEIALNQLHLIRSERFGETCIGFWQKTE</sequence>
<evidence type="ECO:0000256" key="2">
    <source>
        <dbReference type="ARBA" id="ARBA00022679"/>
    </source>
</evidence>
<dbReference type="Gene3D" id="3.40.50.150">
    <property type="entry name" value="Vaccinia Virus protein VP39"/>
    <property type="match status" value="1"/>
</dbReference>
<gene>
    <name evidence="4" type="ORF">AXX12_04255</name>
</gene>
<evidence type="ECO:0000313" key="4">
    <source>
        <dbReference type="EMBL" id="KYZ77349.1"/>
    </source>
</evidence>
<dbReference type="PANTHER" id="PTHR43542">
    <property type="entry name" value="METHYLTRANSFERASE"/>
    <property type="match status" value="1"/>
</dbReference>
<dbReference type="STRING" id="1794912.AXX12_04255"/>
<dbReference type="AlphaFoldDB" id="A0A154BTU1"/>
<evidence type="ECO:0000256" key="3">
    <source>
        <dbReference type="SAM" id="MobiDB-lite"/>
    </source>
</evidence>
<dbReference type="CDD" id="cd02440">
    <property type="entry name" value="AdoMet_MTases"/>
    <property type="match status" value="1"/>
</dbReference>
<dbReference type="GO" id="GO:0008168">
    <property type="term" value="F:methyltransferase activity"/>
    <property type="evidence" value="ECO:0007669"/>
    <property type="project" value="UniProtKB-KW"/>
</dbReference>
<feature type="region of interest" description="Disordered" evidence="3">
    <location>
        <begin position="1"/>
        <end position="21"/>
    </location>
</feature>
<dbReference type="GO" id="GO:0031167">
    <property type="term" value="P:rRNA methylation"/>
    <property type="evidence" value="ECO:0007669"/>
    <property type="project" value="InterPro"/>
</dbReference>
<dbReference type="SUPFAM" id="SSF53335">
    <property type="entry name" value="S-adenosyl-L-methionine-dependent methyltransferases"/>
    <property type="match status" value="1"/>
</dbReference>
<dbReference type="InterPro" id="IPR029063">
    <property type="entry name" value="SAM-dependent_MTases_sf"/>
</dbReference>
<dbReference type="Proteomes" id="UP000076268">
    <property type="component" value="Unassembled WGS sequence"/>
</dbReference>
<proteinExistence type="predicted"/>
<dbReference type="PANTHER" id="PTHR43542:SF1">
    <property type="entry name" value="METHYLTRANSFERASE"/>
    <property type="match status" value="1"/>
</dbReference>
<accession>A0A154BTU1</accession>